<dbReference type="Pfam" id="PF02129">
    <property type="entry name" value="Peptidase_S15"/>
    <property type="match status" value="1"/>
</dbReference>
<dbReference type="RefSeq" id="WP_218852302.1">
    <property type="nucleotide sequence ID" value="NZ_JACBZP010000001.1"/>
</dbReference>
<dbReference type="InterPro" id="IPR000383">
    <property type="entry name" value="Xaa-Pro-like_dom"/>
</dbReference>
<comment type="caution">
    <text evidence="3">The sequence shown here is derived from an EMBL/GenBank/DDBJ whole genome shotgun (WGS) entry which is preliminary data.</text>
</comment>
<evidence type="ECO:0000313" key="3">
    <source>
        <dbReference type="EMBL" id="NYI67064.1"/>
    </source>
</evidence>
<evidence type="ECO:0000313" key="4">
    <source>
        <dbReference type="Proteomes" id="UP000539111"/>
    </source>
</evidence>
<dbReference type="Gene3D" id="3.40.50.1820">
    <property type="entry name" value="alpha/beta hydrolase"/>
    <property type="match status" value="1"/>
</dbReference>
<dbReference type="NCBIfam" id="TIGR00976">
    <property type="entry name" value="CocE_NonD"/>
    <property type="match status" value="1"/>
</dbReference>
<dbReference type="Gene3D" id="1.10.3020.10">
    <property type="entry name" value="alpha-amino acid ester hydrolase ( Helical cap domain)"/>
    <property type="match status" value="1"/>
</dbReference>
<dbReference type="Gene3D" id="2.60.120.260">
    <property type="entry name" value="Galactose-binding domain-like"/>
    <property type="match status" value="1"/>
</dbReference>
<proteinExistence type="predicted"/>
<dbReference type="GO" id="GO:0008239">
    <property type="term" value="F:dipeptidyl-peptidase activity"/>
    <property type="evidence" value="ECO:0007669"/>
    <property type="project" value="InterPro"/>
</dbReference>
<evidence type="ECO:0000259" key="2">
    <source>
        <dbReference type="SMART" id="SM00939"/>
    </source>
</evidence>
<dbReference type="PANTHER" id="PTHR43056">
    <property type="entry name" value="PEPTIDASE S9 PROLYL OLIGOPEPTIDASE"/>
    <property type="match status" value="1"/>
</dbReference>
<dbReference type="AlphaFoldDB" id="A0A7Z0A9V4"/>
<gene>
    <name evidence="3" type="ORF">BJY26_001370</name>
</gene>
<dbReference type="SMART" id="SM00939">
    <property type="entry name" value="PepX_C"/>
    <property type="match status" value="1"/>
</dbReference>
<dbReference type="Proteomes" id="UP000539111">
    <property type="component" value="Unassembled WGS sequence"/>
</dbReference>
<feature type="domain" description="Xaa-Pro dipeptidyl-peptidase C-terminal" evidence="2">
    <location>
        <begin position="289"/>
        <end position="522"/>
    </location>
</feature>
<organism evidence="3 4">
    <name type="scientific">Spelaeicoccus albus</name>
    <dbReference type="NCBI Taxonomy" id="1280376"/>
    <lineage>
        <taxon>Bacteria</taxon>
        <taxon>Bacillati</taxon>
        <taxon>Actinomycetota</taxon>
        <taxon>Actinomycetes</taxon>
        <taxon>Micrococcales</taxon>
        <taxon>Brevibacteriaceae</taxon>
        <taxon>Spelaeicoccus</taxon>
    </lineage>
</organism>
<name>A0A7Z0A9V4_9MICO</name>
<dbReference type="EMBL" id="JACBZP010000001">
    <property type="protein sequence ID" value="NYI67064.1"/>
    <property type="molecule type" value="Genomic_DNA"/>
</dbReference>
<dbReference type="InterPro" id="IPR008979">
    <property type="entry name" value="Galactose-bd-like_sf"/>
</dbReference>
<dbReference type="Pfam" id="PF08530">
    <property type="entry name" value="PepX_C"/>
    <property type="match status" value="1"/>
</dbReference>
<accession>A0A7Z0A9V4</accession>
<keyword evidence="4" id="KW-1185">Reference proteome</keyword>
<dbReference type="InterPro" id="IPR050585">
    <property type="entry name" value="Xaa-Pro_dipeptidyl-ppase/CocE"/>
</dbReference>
<dbReference type="PANTHER" id="PTHR43056:SF10">
    <property type="entry name" value="COCE_NOND FAMILY, PUTATIVE (AFU_ORTHOLOGUE AFUA_7G00600)-RELATED"/>
    <property type="match status" value="1"/>
</dbReference>
<reference evidence="3 4" key="1">
    <citation type="submission" date="2020-07" db="EMBL/GenBank/DDBJ databases">
        <title>Sequencing the genomes of 1000 actinobacteria strains.</title>
        <authorList>
            <person name="Klenk H.-P."/>
        </authorList>
    </citation>
    <scope>NUCLEOTIDE SEQUENCE [LARGE SCALE GENOMIC DNA]</scope>
    <source>
        <strain evidence="3 4">DSM 26341</strain>
    </source>
</reference>
<dbReference type="InterPro" id="IPR013736">
    <property type="entry name" value="Xaa-Pro_dipept_C"/>
</dbReference>
<dbReference type="SUPFAM" id="SSF53474">
    <property type="entry name" value="alpha/beta-Hydrolases"/>
    <property type="match status" value="1"/>
</dbReference>
<dbReference type="InterPro" id="IPR029058">
    <property type="entry name" value="AB_hydrolase_fold"/>
</dbReference>
<dbReference type="InterPro" id="IPR005674">
    <property type="entry name" value="CocE/Ser_esterase"/>
</dbReference>
<dbReference type="SUPFAM" id="SSF49785">
    <property type="entry name" value="Galactose-binding domain-like"/>
    <property type="match status" value="1"/>
</dbReference>
<sequence>MSKTPSPVKTLRDVWIPMEDGCRLTARIWLPDDAETNPVPAVLEYIPYRRGDGTAARDASMHPHFAAAGYAAVRVDMRGSGDSDGVMLDEYAAIEQSDALEVLRWLAAQPWCTGRVGMLGKSWGGFNGLQVAALAPPELQAVVTVCSTDDRYADDVHYTGGSLLASEMLPWASTMLAWNGRPHDPATVGDDWEERWVARLDQTPPYDEIWLRHQLRDDYWKHGSTGEDPASLTAPVLAVGGLGDPYRGAVFRLLETLDAPVKGLIGPWAHNYPHQASPGPGVDFVGEALRWFDKYLKDIDTGVADDPDLRIFVPDGNHAAGSDVDRAGRWVGVPEWPGPAVEMQSLPLDGGAPDSDGIEAVMRSDAPIGSAGGSWLRFGDPTGDPVDQRGDDAHSYSTTFAPLGADLDVLGVPAVRLRVSADKPVAQLAVRLCDVHEDGTSELVTAGLLNLTHDAAHETATDLEPGQQYTVEVPLVATAHRFLAGHRVRVAVSAAYWPWAWPSPEIVQITVHSSGDNALQLPTLDGGQVTTPTFGPIREDPQTSYTVESDRFERDVTHDHATGHVTTRIRTDSGRFTDHADGRYLEGWSEDVFTADPADPLSAAVECRREETVGRGNWETVVRTRSRMSADAHEFLLTDHLVAEKNGTEVFQRTWEHRIPRNHV</sequence>
<protein>
    <recommendedName>
        <fullName evidence="2">Xaa-Pro dipeptidyl-peptidase C-terminal domain-containing protein</fullName>
    </recommendedName>
</protein>
<evidence type="ECO:0000256" key="1">
    <source>
        <dbReference type="ARBA" id="ARBA00022801"/>
    </source>
</evidence>
<keyword evidence="1" id="KW-0378">Hydrolase</keyword>